<evidence type="ECO:0000259" key="11">
    <source>
        <dbReference type="PROSITE" id="PS50109"/>
    </source>
</evidence>
<dbReference type="Gene3D" id="3.30.450.40">
    <property type="match status" value="1"/>
</dbReference>
<dbReference type="Pfam" id="PF00072">
    <property type="entry name" value="Response_reg"/>
    <property type="match status" value="1"/>
</dbReference>
<feature type="domain" description="PAC" evidence="14">
    <location>
        <begin position="720"/>
        <end position="772"/>
    </location>
</feature>
<dbReference type="PANTHER" id="PTHR43304">
    <property type="entry name" value="PHYTOCHROME-LIKE PROTEIN CPH1"/>
    <property type="match status" value="1"/>
</dbReference>
<dbReference type="SMART" id="SM00086">
    <property type="entry name" value="PAC"/>
    <property type="match status" value="5"/>
</dbReference>
<dbReference type="Pfam" id="PF02518">
    <property type="entry name" value="HATPase_c"/>
    <property type="match status" value="1"/>
</dbReference>
<keyword evidence="9" id="KW-0175">Coiled coil</keyword>
<comment type="catalytic activity">
    <reaction evidence="1">
        <text>ATP + protein L-histidine = ADP + protein N-phospho-L-histidine.</text>
        <dbReference type="EC" id="2.7.13.3"/>
    </reaction>
</comment>
<dbReference type="Pfam" id="PF08448">
    <property type="entry name" value="PAS_4"/>
    <property type="match status" value="2"/>
</dbReference>
<dbReference type="SMART" id="SM00448">
    <property type="entry name" value="REC"/>
    <property type="match status" value="1"/>
</dbReference>
<dbReference type="Gene3D" id="3.40.50.2300">
    <property type="match status" value="1"/>
</dbReference>
<accession>A0A7C3PL33</accession>
<evidence type="ECO:0000259" key="13">
    <source>
        <dbReference type="PROSITE" id="PS50112"/>
    </source>
</evidence>
<dbReference type="InterPro" id="IPR029016">
    <property type="entry name" value="GAF-like_dom_sf"/>
</dbReference>
<dbReference type="PROSITE" id="PS50113">
    <property type="entry name" value="PAC"/>
    <property type="match status" value="5"/>
</dbReference>
<dbReference type="Pfam" id="PF00512">
    <property type="entry name" value="HisKA"/>
    <property type="match status" value="1"/>
</dbReference>
<dbReference type="InterPro" id="IPR035965">
    <property type="entry name" value="PAS-like_dom_sf"/>
</dbReference>
<dbReference type="InterPro" id="IPR016132">
    <property type="entry name" value="Phyto_chromo_attachment"/>
</dbReference>
<dbReference type="SMART" id="SM00065">
    <property type="entry name" value="GAF"/>
    <property type="match status" value="1"/>
</dbReference>
<dbReference type="SMART" id="SM00387">
    <property type="entry name" value="HATPase_c"/>
    <property type="match status" value="1"/>
</dbReference>
<proteinExistence type="inferred from homology"/>
<feature type="domain" description="PAC" evidence="14">
    <location>
        <begin position="408"/>
        <end position="460"/>
    </location>
</feature>
<dbReference type="Gene3D" id="3.30.450.20">
    <property type="entry name" value="PAS domain"/>
    <property type="match status" value="6"/>
</dbReference>
<protein>
    <recommendedName>
        <fullName evidence="3">histidine kinase</fullName>
        <ecNumber evidence="3">2.7.13.3</ecNumber>
    </recommendedName>
</protein>
<evidence type="ECO:0000256" key="3">
    <source>
        <dbReference type="ARBA" id="ARBA00012438"/>
    </source>
</evidence>
<keyword evidence="6" id="KW-0418">Kinase</keyword>
<evidence type="ECO:0000256" key="6">
    <source>
        <dbReference type="ARBA" id="ARBA00022777"/>
    </source>
</evidence>
<dbReference type="SUPFAM" id="SSF55785">
    <property type="entry name" value="PYP-like sensor domain (PAS domain)"/>
    <property type="match status" value="6"/>
</dbReference>
<evidence type="ECO:0000259" key="14">
    <source>
        <dbReference type="PROSITE" id="PS50113"/>
    </source>
</evidence>
<dbReference type="SMART" id="SM00091">
    <property type="entry name" value="PAS"/>
    <property type="match status" value="6"/>
</dbReference>
<feature type="modified residue" description="4-aspartylphosphate" evidence="8">
    <location>
        <position position="1332"/>
    </location>
</feature>
<dbReference type="EMBL" id="DSRU01000437">
    <property type="protein sequence ID" value="HFN01699.1"/>
    <property type="molecule type" value="Genomic_DNA"/>
</dbReference>
<feature type="domain" description="PAC" evidence="14">
    <location>
        <begin position="841"/>
        <end position="893"/>
    </location>
</feature>
<dbReference type="InterPro" id="IPR001610">
    <property type="entry name" value="PAC"/>
</dbReference>
<dbReference type="InterPro" id="IPR000014">
    <property type="entry name" value="PAS"/>
</dbReference>
<dbReference type="PROSITE" id="PS50109">
    <property type="entry name" value="HIS_KIN"/>
    <property type="match status" value="1"/>
</dbReference>
<dbReference type="InterPro" id="IPR000700">
    <property type="entry name" value="PAS-assoc_C"/>
</dbReference>
<dbReference type="Pfam" id="PF01590">
    <property type="entry name" value="GAF"/>
    <property type="match status" value="1"/>
</dbReference>
<dbReference type="InterPro" id="IPR005467">
    <property type="entry name" value="His_kinase_dom"/>
</dbReference>
<dbReference type="InterPro" id="IPR003594">
    <property type="entry name" value="HATPase_dom"/>
</dbReference>
<gene>
    <name evidence="15" type="ORF">ENR64_28940</name>
</gene>
<dbReference type="InterPro" id="IPR001789">
    <property type="entry name" value="Sig_transdc_resp-reg_receiver"/>
</dbReference>
<evidence type="ECO:0000259" key="10">
    <source>
        <dbReference type="PROSITE" id="PS50046"/>
    </source>
</evidence>
<evidence type="ECO:0000259" key="12">
    <source>
        <dbReference type="PROSITE" id="PS50110"/>
    </source>
</evidence>
<feature type="domain" description="PAS" evidence="13">
    <location>
        <begin position="201"/>
        <end position="245"/>
    </location>
</feature>
<keyword evidence="7" id="KW-0902">Two-component regulatory system</keyword>
<reference evidence="15" key="1">
    <citation type="journal article" date="2020" name="mSystems">
        <title>Genome- and Community-Level Interaction Insights into Carbon Utilization and Element Cycling Functions of Hydrothermarchaeota in Hydrothermal Sediment.</title>
        <authorList>
            <person name="Zhou Z."/>
            <person name="Liu Y."/>
            <person name="Xu W."/>
            <person name="Pan J."/>
            <person name="Luo Z.H."/>
            <person name="Li M."/>
        </authorList>
    </citation>
    <scope>NUCLEOTIDE SEQUENCE [LARGE SCALE GENOMIC DNA]</scope>
    <source>
        <strain evidence="15">SpSt-418</strain>
    </source>
</reference>
<feature type="domain" description="PAS" evidence="13">
    <location>
        <begin position="901"/>
        <end position="971"/>
    </location>
</feature>
<dbReference type="SUPFAM" id="SSF52172">
    <property type="entry name" value="CheY-like"/>
    <property type="match status" value="1"/>
</dbReference>
<dbReference type="EC" id="2.7.13.3" evidence="3"/>
<organism evidence="15">
    <name type="scientific">Oscillatoriales cyanobacterium SpSt-418</name>
    <dbReference type="NCBI Taxonomy" id="2282169"/>
    <lineage>
        <taxon>Bacteria</taxon>
        <taxon>Bacillati</taxon>
        <taxon>Cyanobacteriota</taxon>
        <taxon>Cyanophyceae</taxon>
        <taxon>Oscillatoriophycideae</taxon>
        <taxon>Oscillatoriales</taxon>
    </lineage>
</organism>
<keyword evidence="4 8" id="KW-0597">Phosphoprotein</keyword>
<comment type="similarity">
    <text evidence="2">In the N-terminal section; belongs to the phytochrome family.</text>
</comment>
<dbReference type="PROSITE" id="PS50112">
    <property type="entry name" value="PAS"/>
    <property type="match status" value="4"/>
</dbReference>
<evidence type="ECO:0000313" key="15">
    <source>
        <dbReference type="EMBL" id="HFN01699.1"/>
    </source>
</evidence>
<dbReference type="SUPFAM" id="SSF47384">
    <property type="entry name" value="Homodimeric domain of signal transducing histidine kinase"/>
    <property type="match status" value="1"/>
</dbReference>
<dbReference type="InterPro" id="IPR004358">
    <property type="entry name" value="Sig_transdc_His_kin-like_C"/>
</dbReference>
<feature type="domain" description="Response regulatory" evidence="12">
    <location>
        <begin position="1281"/>
        <end position="1395"/>
    </location>
</feature>
<dbReference type="InterPro" id="IPR003661">
    <property type="entry name" value="HisK_dim/P_dom"/>
</dbReference>
<dbReference type="PROSITE" id="PS50046">
    <property type="entry name" value="PHYTOCHROME_2"/>
    <property type="match status" value="1"/>
</dbReference>
<dbReference type="SUPFAM" id="SSF55874">
    <property type="entry name" value="ATPase domain of HSP90 chaperone/DNA topoisomerase II/histidine kinase"/>
    <property type="match status" value="1"/>
</dbReference>
<evidence type="ECO:0000256" key="1">
    <source>
        <dbReference type="ARBA" id="ARBA00000085"/>
    </source>
</evidence>
<dbReference type="Gene3D" id="3.30.565.10">
    <property type="entry name" value="Histidine kinase-like ATPase, C-terminal domain"/>
    <property type="match status" value="1"/>
</dbReference>
<feature type="domain" description="PAC" evidence="14">
    <location>
        <begin position="974"/>
        <end position="1025"/>
    </location>
</feature>
<evidence type="ECO:0000256" key="2">
    <source>
        <dbReference type="ARBA" id="ARBA00006402"/>
    </source>
</evidence>
<dbReference type="NCBIfam" id="TIGR00229">
    <property type="entry name" value="sensory_box"/>
    <property type="match status" value="5"/>
</dbReference>
<keyword evidence="5" id="KW-0808">Transferase</keyword>
<name>A0A7C3PL33_9CYAN</name>
<dbReference type="Gene3D" id="1.10.287.130">
    <property type="match status" value="1"/>
</dbReference>
<feature type="domain" description="Phytochrome chromophore attachment site" evidence="10">
    <location>
        <begin position="480"/>
        <end position="616"/>
    </location>
</feature>
<evidence type="ECO:0000256" key="4">
    <source>
        <dbReference type="ARBA" id="ARBA00022553"/>
    </source>
</evidence>
<feature type="domain" description="PAS" evidence="13">
    <location>
        <begin position="769"/>
        <end position="839"/>
    </location>
</feature>
<dbReference type="Pfam" id="PF08447">
    <property type="entry name" value="PAS_3"/>
    <property type="match status" value="3"/>
</dbReference>
<dbReference type="CDD" id="cd00156">
    <property type="entry name" value="REC"/>
    <property type="match status" value="1"/>
</dbReference>
<dbReference type="PRINTS" id="PR00344">
    <property type="entry name" value="BCTRLSENSOR"/>
</dbReference>
<sequence>MTQSREERVHSSCHPNSRQCFSQLNFVNPLNGYHEELEIAYQTIEQERERLKVSNDELEQRVTERTAELQQREEFLSSIYDGAEQAIFVVDLNAANDLYYSGYNRLAEQFSELSCEYVCGKTPEEVFGEEIGTRFRQNYERCLAAGSSTVYEEHLVFGERHLWTLTTLSPIRNEQGAIYRIVGTCVNITERKQLELALQSSEERYRLMFENNPNPMWFYDPETLAFLEVNQAAIAHYGYSKEEFLQMTIADIRPFADRCLVHQVNNQLLLGESHIGIWQHYKKDGSIIDVEATAYTFPVKGKQANLVIIKDITDRMQFEAERHQARVAIQKSEEQLRLALELTHVGGWDWNLLTRTVSWTTENQYYLFGYQPGTIDVDYQKWRDRVHPDDIHWVEQTVNAALIEQRDISVEYRVLLPDHSIRWILTKARGIYSEAGQAIRVVGFNFDTSDRKEAEFALQQQIERELLITDIAQDIRRSLNLNNVLSRTVQRVREFLKTDRTLIFRFRPDWQGDVIMESVGDDCQSILSTTIFDPCFRDHCIEPYTQGKISALEDINQAEVAPCYVELLQQFQVKANLVVPILQGDKLWGLLIAHQCSSPRQWQTSEIDLLRQLATQVGIAIQQSELYEQTRRELLAREQMQTVLEESEERFRTLSAAAPVGILQANADGICLYSNTQWQEISGQSFVDSLGNGWLQAVHPDDWQRVHHAWETYVQSESGSVPEFRILTPAGNIRWVFMRVSAIRSTSGETVGFVSTFADITERKDSEIQLRKMSTALSHSVEGISQLDEQGHYLSVNEAYAHMIGYTPDEMLGMDWHQTVHPHDLEEVIAAYHRMLQHGKVEVEARGVRKDGSVFYKELSMVAAYNDQHELTGHYCFMKDISEKKRLEAERRQAEQALRESEQRLQAILDHSPAVIYLVDTQNRHLLVNYSYSGLFSMSPSEIVGKSIYEFWPVEVADVFASQNRTVLETGQLMQLEEVVPYPSGARTYLTVKSLLCDAIGNPYAVCGVSTDITEKKQLEAQFYRAQRLESLGTLASGIAHDLNNVLTPIVAISQLLHLKQPSLDQRSHDMLKVIEDSAKRGANMIKQILTFARGTSGECQPVAVVALIQEVITVIQQTFPKSIKIYQDIPHGTSWSVSADSTYLHQVFMNLCVNARDAMPNGGTLSLSIDSCFIDQAFTQTNLDARVGHYVVITITDTGTGIPSNVRDHIFDPFFTTKEIGQGTGLGLATALGIVRNYGGFLQVASEVGQGTEMKVYLPLIAGMQTQSQRSQASEGNGELVLVVDDDPAVQCSTQVLLENHHYAVLVANDGIEAIALYIERQADIQLIILDMMMPSMDGAVLIARLKQINPKIKIIAMSGLPTNREAALTAGADTFLSKPYTLNYLLQNVYTLITA</sequence>
<dbReference type="CDD" id="cd00082">
    <property type="entry name" value="HisKA"/>
    <property type="match status" value="1"/>
</dbReference>
<dbReference type="PROSITE" id="PS50110">
    <property type="entry name" value="RESPONSE_REGULATORY"/>
    <property type="match status" value="1"/>
</dbReference>
<dbReference type="Pfam" id="PF13426">
    <property type="entry name" value="PAS_9"/>
    <property type="match status" value="1"/>
</dbReference>
<evidence type="ECO:0000256" key="9">
    <source>
        <dbReference type="SAM" id="Coils"/>
    </source>
</evidence>
<feature type="coiled-coil region" evidence="9">
    <location>
        <begin position="877"/>
        <end position="911"/>
    </location>
</feature>
<dbReference type="GO" id="GO:0000155">
    <property type="term" value="F:phosphorelay sensor kinase activity"/>
    <property type="evidence" value="ECO:0007669"/>
    <property type="project" value="InterPro"/>
</dbReference>
<dbReference type="InterPro" id="IPR052162">
    <property type="entry name" value="Sensor_kinase/Photoreceptor"/>
</dbReference>
<dbReference type="PANTHER" id="PTHR43304:SF1">
    <property type="entry name" value="PAC DOMAIN-CONTAINING PROTEIN"/>
    <property type="match status" value="1"/>
</dbReference>
<evidence type="ECO:0000256" key="8">
    <source>
        <dbReference type="PROSITE-ProRule" id="PRU00169"/>
    </source>
</evidence>
<dbReference type="InterPro" id="IPR013655">
    <property type="entry name" value="PAS_fold_3"/>
</dbReference>
<feature type="coiled-coil region" evidence="9">
    <location>
        <begin position="30"/>
        <end position="68"/>
    </location>
</feature>
<dbReference type="SUPFAM" id="SSF55781">
    <property type="entry name" value="GAF domain-like"/>
    <property type="match status" value="1"/>
</dbReference>
<dbReference type="InterPro" id="IPR011006">
    <property type="entry name" value="CheY-like_superfamily"/>
</dbReference>
<dbReference type="InterPro" id="IPR013656">
    <property type="entry name" value="PAS_4"/>
</dbReference>
<comment type="caution">
    <text evidence="15">The sequence shown here is derived from an EMBL/GenBank/DDBJ whole genome shotgun (WGS) entry which is preliminary data.</text>
</comment>
<dbReference type="InterPro" id="IPR036890">
    <property type="entry name" value="HATPase_C_sf"/>
</dbReference>
<dbReference type="SMART" id="SM00388">
    <property type="entry name" value="HisKA"/>
    <property type="match status" value="1"/>
</dbReference>
<feature type="domain" description="PAS" evidence="13">
    <location>
        <begin position="647"/>
        <end position="717"/>
    </location>
</feature>
<evidence type="ECO:0000256" key="5">
    <source>
        <dbReference type="ARBA" id="ARBA00022679"/>
    </source>
</evidence>
<dbReference type="InterPro" id="IPR036097">
    <property type="entry name" value="HisK_dim/P_sf"/>
</dbReference>
<dbReference type="InterPro" id="IPR003018">
    <property type="entry name" value="GAF"/>
</dbReference>
<feature type="domain" description="PAC" evidence="14">
    <location>
        <begin position="148"/>
        <end position="200"/>
    </location>
</feature>
<dbReference type="CDD" id="cd00130">
    <property type="entry name" value="PAS"/>
    <property type="match status" value="5"/>
</dbReference>
<evidence type="ECO:0000256" key="7">
    <source>
        <dbReference type="ARBA" id="ARBA00023012"/>
    </source>
</evidence>
<feature type="domain" description="Histidine kinase" evidence="11">
    <location>
        <begin position="1038"/>
        <end position="1263"/>
    </location>
</feature>